<evidence type="ECO:0000313" key="3">
    <source>
        <dbReference type="EMBL" id="KAF0747906.1"/>
    </source>
</evidence>
<dbReference type="OrthoDB" id="6624209at2759"/>
<feature type="transmembrane region" description="Helical" evidence="2">
    <location>
        <begin position="36"/>
        <end position="56"/>
    </location>
</feature>
<proteinExistence type="predicted"/>
<evidence type="ECO:0000256" key="1">
    <source>
        <dbReference type="SAM" id="MobiDB-lite"/>
    </source>
</evidence>
<accession>A0A6G0Y2T9</accession>
<comment type="caution">
    <text evidence="3">The sequence shown here is derived from an EMBL/GenBank/DDBJ whole genome shotgun (WGS) entry which is preliminary data.</text>
</comment>
<keyword evidence="4" id="KW-1185">Reference proteome</keyword>
<sequence>MYQGASNSKRTEFDPIGDTVINLCFNYPHGFKNKKWYLRVFFHFLNVSIINSWILYREKCTDIPLLNFKTSIVWTMLQIGKHSGPKRGRKSLTQTPTPPKKRKKVRVTVPKVQ</sequence>
<protein>
    <submittedName>
        <fullName evidence="3">PiggyBac transposable element-derived protein 3-like</fullName>
    </submittedName>
</protein>
<keyword evidence="2" id="KW-0472">Membrane</keyword>
<evidence type="ECO:0000256" key="2">
    <source>
        <dbReference type="SAM" id="Phobius"/>
    </source>
</evidence>
<reference evidence="3 4" key="1">
    <citation type="submission" date="2019-08" db="EMBL/GenBank/DDBJ databases">
        <title>Whole genome of Aphis craccivora.</title>
        <authorList>
            <person name="Voronova N.V."/>
            <person name="Shulinski R.S."/>
            <person name="Bandarenka Y.V."/>
            <person name="Zhorov D.G."/>
            <person name="Warner D."/>
        </authorList>
    </citation>
    <scope>NUCLEOTIDE SEQUENCE [LARGE SCALE GENOMIC DNA]</scope>
    <source>
        <strain evidence="3">180601</strain>
        <tissue evidence="3">Whole Body</tissue>
    </source>
</reference>
<dbReference type="PANTHER" id="PTHR47272:SF1">
    <property type="entry name" value="PIGGYBAC TRANSPOSABLE ELEMENT-DERIVED PROTEIN 3-LIKE"/>
    <property type="match status" value="1"/>
</dbReference>
<keyword evidence="2" id="KW-1133">Transmembrane helix</keyword>
<dbReference type="PANTHER" id="PTHR47272">
    <property type="entry name" value="DDE_TNP_1_7 DOMAIN-CONTAINING PROTEIN"/>
    <property type="match status" value="1"/>
</dbReference>
<name>A0A6G0Y2T9_APHCR</name>
<evidence type="ECO:0000313" key="4">
    <source>
        <dbReference type="Proteomes" id="UP000478052"/>
    </source>
</evidence>
<gene>
    <name evidence="3" type="ORF">FWK35_00028127</name>
</gene>
<dbReference type="AlphaFoldDB" id="A0A6G0Y2T9"/>
<feature type="region of interest" description="Disordered" evidence="1">
    <location>
        <begin position="82"/>
        <end position="113"/>
    </location>
</feature>
<keyword evidence="2" id="KW-0812">Transmembrane</keyword>
<dbReference type="Proteomes" id="UP000478052">
    <property type="component" value="Unassembled WGS sequence"/>
</dbReference>
<dbReference type="EMBL" id="VUJU01006675">
    <property type="protein sequence ID" value="KAF0747906.1"/>
    <property type="molecule type" value="Genomic_DNA"/>
</dbReference>
<organism evidence="3 4">
    <name type="scientific">Aphis craccivora</name>
    <name type="common">Cowpea aphid</name>
    <dbReference type="NCBI Taxonomy" id="307492"/>
    <lineage>
        <taxon>Eukaryota</taxon>
        <taxon>Metazoa</taxon>
        <taxon>Ecdysozoa</taxon>
        <taxon>Arthropoda</taxon>
        <taxon>Hexapoda</taxon>
        <taxon>Insecta</taxon>
        <taxon>Pterygota</taxon>
        <taxon>Neoptera</taxon>
        <taxon>Paraneoptera</taxon>
        <taxon>Hemiptera</taxon>
        <taxon>Sternorrhyncha</taxon>
        <taxon>Aphidomorpha</taxon>
        <taxon>Aphidoidea</taxon>
        <taxon>Aphididae</taxon>
        <taxon>Aphidini</taxon>
        <taxon>Aphis</taxon>
        <taxon>Aphis</taxon>
    </lineage>
</organism>